<evidence type="ECO:0000256" key="1">
    <source>
        <dbReference type="ARBA" id="ARBA00022679"/>
    </source>
</evidence>
<evidence type="ECO:0000313" key="4">
    <source>
        <dbReference type="EMBL" id="OLF55520.1"/>
    </source>
</evidence>
<reference evidence="4 5" key="1">
    <citation type="submission" date="2016-12" db="EMBL/GenBank/DDBJ databases">
        <authorList>
            <person name="Song W.-J."/>
            <person name="Kurnit D.M."/>
        </authorList>
    </citation>
    <scope>NUCLEOTIDE SEQUENCE [LARGE SCALE GENOMIC DNA]</scope>
    <source>
        <strain evidence="4 5">PCL1601</strain>
    </source>
</reference>
<name>A0A1Q8EUP6_9PSED</name>
<dbReference type="PANTHER" id="PTHR43420">
    <property type="entry name" value="ACETYLTRANSFERASE"/>
    <property type="match status" value="1"/>
</dbReference>
<dbReference type="Pfam" id="PF00583">
    <property type="entry name" value="Acetyltransf_1"/>
    <property type="match status" value="1"/>
</dbReference>
<dbReference type="Gene3D" id="3.40.630.30">
    <property type="match status" value="1"/>
</dbReference>
<keyword evidence="1 4" id="KW-0808">Transferase</keyword>
<dbReference type="RefSeq" id="WP_075118267.1">
    <property type="nucleotide sequence ID" value="NZ_MSCT01000006.1"/>
</dbReference>
<dbReference type="PANTHER" id="PTHR43420:SF44">
    <property type="entry name" value="ACETYLTRANSFERASE YPEA"/>
    <property type="match status" value="1"/>
</dbReference>
<dbReference type="GO" id="GO:0016747">
    <property type="term" value="F:acyltransferase activity, transferring groups other than amino-acyl groups"/>
    <property type="evidence" value="ECO:0007669"/>
    <property type="project" value="InterPro"/>
</dbReference>
<dbReference type="AlphaFoldDB" id="A0A1Q8EUP6"/>
<evidence type="ECO:0000259" key="3">
    <source>
        <dbReference type="PROSITE" id="PS51186"/>
    </source>
</evidence>
<dbReference type="Proteomes" id="UP000185578">
    <property type="component" value="Unassembled WGS sequence"/>
</dbReference>
<dbReference type="CDD" id="cd04301">
    <property type="entry name" value="NAT_SF"/>
    <property type="match status" value="1"/>
</dbReference>
<dbReference type="InterPro" id="IPR016181">
    <property type="entry name" value="Acyl_CoA_acyltransferase"/>
</dbReference>
<protein>
    <submittedName>
        <fullName evidence="4">GNAT family N-acetyltransferase</fullName>
    </submittedName>
</protein>
<dbReference type="InterPro" id="IPR000182">
    <property type="entry name" value="GNAT_dom"/>
</dbReference>
<evidence type="ECO:0000313" key="5">
    <source>
        <dbReference type="Proteomes" id="UP000185578"/>
    </source>
</evidence>
<gene>
    <name evidence="4" type="ORF">BTN82_06130</name>
</gene>
<proteinExistence type="predicted"/>
<feature type="domain" description="N-acetyltransferase" evidence="3">
    <location>
        <begin position="3"/>
        <end position="158"/>
    </location>
</feature>
<dbReference type="EMBL" id="MSCT01000006">
    <property type="protein sequence ID" value="OLF55520.1"/>
    <property type="molecule type" value="Genomic_DNA"/>
</dbReference>
<evidence type="ECO:0000256" key="2">
    <source>
        <dbReference type="ARBA" id="ARBA00023315"/>
    </source>
</evidence>
<accession>A0A1Q8EUP6</accession>
<dbReference type="SUPFAM" id="SSF55729">
    <property type="entry name" value="Acyl-CoA N-acyltransferases (Nat)"/>
    <property type="match status" value="1"/>
</dbReference>
<dbReference type="PROSITE" id="PS51186">
    <property type="entry name" value="GNAT"/>
    <property type="match status" value="1"/>
</dbReference>
<dbReference type="OrthoDB" id="27442at2"/>
<sequence>MSVILTAMEPDDFSLFAARALAEYAEGMVAAGEWVASQAAAKAGEVWAQLLPQGRLSENNQFWRVASDGERVGELWLAERRVGDRRVAFILDIYIEPARRRQGYARQTLLAIEDKAREAGCEEMRLHVFGHNRAARSLYERLGYGIASLTMSKDLPRS</sequence>
<dbReference type="InterPro" id="IPR050680">
    <property type="entry name" value="YpeA/RimI_acetyltransf"/>
</dbReference>
<comment type="caution">
    <text evidence="4">The sequence shown here is derived from an EMBL/GenBank/DDBJ whole genome shotgun (WGS) entry which is preliminary data.</text>
</comment>
<organism evidence="4 5">
    <name type="scientific">Pseudomonas chlororaphis</name>
    <dbReference type="NCBI Taxonomy" id="587753"/>
    <lineage>
        <taxon>Bacteria</taxon>
        <taxon>Pseudomonadati</taxon>
        <taxon>Pseudomonadota</taxon>
        <taxon>Gammaproteobacteria</taxon>
        <taxon>Pseudomonadales</taxon>
        <taxon>Pseudomonadaceae</taxon>
        <taxon>Pseudomonas</taxon>
    </lineage>
</organism>
<keyword evidence="2" id="KW-0012">Acyltransferase</keyword>